<evidence type="ECO:0000313" key="2">
    <source>
        <dbReference type="EMBL" id="KAK3286080.1"/>
    </source>
</evidence>
<dbReference type="AlphaFoldDB" id="A0AAE0GXM4"/>
<dbReference type="PANTHER" id="PTHR43591">
    <property type="entry name" value="METHYLTRANSFERASE"/>
    <property type="match status" value="1"/>
</dbReference>
<dbReference type="InterPro" id="IPR013216">
    <property type="entry name" value="Methyltransf_11"/>
</dbReference>
<dbReference type="Pfam" id="PF08241">
    <property type="entry name" value="Methyltransf_11"/>
    <property type="match status" value="1"/>
</dbReference>
<dbReference type="GO" id="GO:0008757">
    <property type="term" value="F:S-adenosylmethionine-dependent methyltransferase activity"/>
    <property type="evidence" value="ECO:0007669"/>
    <property type="project" value="InterPro"/>
</dbReference>
<organism evidence="2 3">
    <name type="scientific">Cymbomonas tetramitiformis</name>
    <dbReference type="NCBI Taxonomy" id="36881"/>
    <lineage>
        <taxon>Eukaryota</taxon>
        <taxon>Viridiplantae</taxon>
        <taxon>Chlorophyta</taxon>
        <taxon>Pyramimonadophyceae</taxon>
        <taxon>Pyramimonadales</taxon>
        <taxon>Pyramimonadaceae</taxon>
        <taxon>Cymbomonas</taxon>
    </lineage>
</organism>
<dbReference type="InterPro" id="IPR029063">
    <property type="entry name" value="SAM-dependent_MTases_sf"/>
</dbReference>
<proteinExistence type="predicted"/>
<dbReference type="CDD" id="cd02440">
    <property type="entry name" value="AdoMet_MTases"/>
    <property type="match status" value="1"/>
</dbReference>
<evidence type="ECO:0000259" key="1">
    <source>
        <dbReference type="Pfam" id="PF08241"/>
    </source>
</evidence>
<dbReference type="SUPFAM" id="SSF53335">
    <property type="entry name" value="S-adenosyl-L-methionine-dependent methyltransferases"/>
    <property type="match status" value="1"/>
</dbReference>
<keyword evidence="3" id="KW-1185">Reference proteome</keyword>
<comment type="caution">
    <text evidence="2">The sequence shown here is derived from an EMBL/GenBank/DDBJ whole genome shotgun (WGS) entry which is preliminary data.</text>
</comment>
<reference evidence="2 3" key="1">
    <citation type="journal article" date="2015" name="Genome Biol. Evol.">
        <title>Comparative Genomics of a Bacterivorous Green Alga Reveals Evolutionary Causalities and Consequences of Phago-Mixotrophic Mode of Nutrition.</title>
        <authorList>
            <person name="Burns J.A."/>
            <person name="Paasch A."/>
            <person name="Narechania A."/>
            <person name="Kim E."/>
        </authorList>
    </citation>
    <scope>NUCLEOTIDE SEQUENCE [LARGE SCALE GENOMIC DNA]</scope>
    <source>
        <strain evidence="2 3">PLY_AMNH</strain>
    </source>
</reference>
<protein>
    <recommendedName>
        <fullName evidence="1">Methyltransferase type 11 domain-containing protein</fullName>
    </recommendedName>
</protein>
<dbReference type="Proteomes" id="UP001190700">
    <property type="component" value="Unassembled WGS sequence"/>
</dbReference>
<dbReference type="EMBL" id="LGRX02001502">
    <property type="protein sequence ID" value="KAK3286080.1"/>
    <property type="molecule type" value="Genomic_DNA"/>
</dbReference>
<gene>
    <name evidence="2" type="ORF">CYMTET_6345</name>
</gene>
<evidence type="ECO:0000313" key="3">
    <source>
        <dbReference type="Proteomes" id="UP001190700"/>
    </source>
</evidence>
<name>A0AAE0GXM4_9CHLO</name>
<accession>A0AAE0GXM4</accession>
<sequence>MSETAGFTRAYADAAAKGTANVEDAKAGVKCDHTKTAMVDPTQGLRERIALHLTNKLETSQSKKCLDVGCSTGGDLALLKKALQEKGFETGFEPIGVDLLGAQLPKAQERLPEGKFVEGDVVALPFEDGEMDSVQCSRVLVHIPDMSKAVDEMVRVLHPGGCGVFSEGNFHGSVTYTSDPRLKAVESARDAHILSMIAQPSAPMDAYKLLLARSDVENVRIEDFSIFVSDPSFGMGLVQLKPMLEALVAKNVITQEDMNYYFDTLPAAEEAGDFFKSALMLEVSFDKK</sequence>
<feature type="domain" description="Methyltransferase type 11" evidence="1">
    <location>
        <begin position="66"/>
        <end position="162"/>
    </location>
</feature>
<dbReference type="Gene3D" id="3.40.50.150">
    <property type="entry name" value="Vaccinia Virus protein VP39"/>
    <property type="match status" value="1"/>
</dbReference>